<comment type="caution">
    <text evidence="3">The sequence shown here is derived from an EMBL/GenBank/DDBJ whole genome shotgun (WGS) entry which is preliminary data.</text>
</comment>
<reference evidence="4" key="1">
    <citation type="journal article" date="2015" name="BMC Genomics">
        <title>Draft genome of a commonly misdiagnosed multidrug resistant pathogen Candida auris.</title>
        <authorList>
            <person name="Chatterjee S."/>
            <person name="Alampalli S.V."/>
            <person name="Nageshan R.K."/>
            <person name="Chettiar S.T."/>
            <person name="Joshi S."/>
            <person name="Tatu U.S."/>
        </authorList>
    </citation>
    <scope>NUCLEOTIDE SEQUENCE [LARGE SCALE GENOMIC DNA]</scope>
    <source>
        <strain evidence="4">6684</strain>
    </source>
</reference>
<organism evidence="3 4">
    <name type="scientific">Candidozyma auris</name>
    <name type="common">Yeast</name>
    <name type="synonym">Candida auris</name>
    <dbReference type="NCBI Taxonomy" id="498019"/>
    <lineage>
        <taxon>Eukaryota</taxon>
        <taxon>Fungi</taxon>
        <taxon>Dikarya</taxon>
        <taxon>Ascomycota</taxon>
        <taxon>Saccharomycotina</taxon>
        <taxon>Pichiomycetes</taxon>
        <taxon>Metschnikowiaceae</taxon>
        <taxon>Candidozyma</taxon>
    </lineage>
</organism>
<sequence>MKKYQLMGRRKVASSKPGSPKYPPLHLHSLPYEILLLIFGYLASDNATLLRLSMVCQKFHNIVCKNYVYHSVIFKLTAHFLRFAAIHLSLRTSLARRFGLNEPSSMINYLRKVHFVNPPTNNLALSLTKIAGTYNVENVNRSSSMYDTWVTHFKCLLNEAYGLKEVVISEISPQFEFPVEFMAPTSLPKFPFKRQAPARTLERLVLTAQSGWTIPFKVGQMLIFAHVFDHIDELRLDNFVLNEGKLLGDAWELKLSVGSLVACACIYTDTKRPTKRRCTGLFSSTCLLLLLELENGADLSLIDSIKLNGRLSRLVIDIGSKVFYTSGKTFNFAKFNSFFKLVCSGQGSYSGLREIVLVNFDLFHDFSHQHEKRTLEVIREDSELASLDIGPPPEEPSNNTFEYLLRYLLQVPNLTIVIKERPKVMHTCVKCGFTVEESCKKISSLLPHEWLIILAPVLLNPKCSVNIYDHLWSNLFTRKARLD</sequence>
<name>A0A0L0NSX0_CANAR</name>
<protein>
    <recommendedName>
        <fullName evidence="2">F-box domain-containing protein</fullName>
    </recommendedName>
</protein>
<dbReference type="InterPro" id="IPR036047">
    <property type="entry name" value="F-box-like_dom_sf"/>
</dbReference>
<feature type="region of interest" description="Disordered" evidence="1">
    <location>
        <begin position="1"/>
        <end position="20"/>
    </location>
</feature>
<gene>
    <name evidence="3" type="ORF">QG37_06505</name>
</gene>
<dbReference type="VEuPathDB" id="FungiDB:B9J08_001508"/>
<evidence type="ECO:0000259" key="2">
    <source>
        <dbReference type="PROSITE" id="PS50181"/>
    </source>
</evidence>
<feature type="domain" description="F-box" evidence="2">
    <location>
        <begin position="24"/>
        <end position="72"/>
    </location>
</feature>
<dbReference type="EMBL" id="LGST01000044">
    <property type="protein sequence ID" value="KND97094.1"/>
    <property type="molecule type" value="Genomic_DNA"/>
</dbReference>
<dbReference type="VEuPathDB" id="FungiDB:CJJ07_002944"/>
<dbReference type="SUPFAM" id="SSF81383">
    <property type="entry name" value="F-box domain"/>
    <property type="match status" value="1"/>
</dbReference>
<evidence type="ECO:0000313" key="3">
    <source>
        <dbReference type="EMBL" id="KND97094.1"/>
    </source>
</evidence>
<dbReference type="VEuPathDB" id="FungiDB:CJI97_001096"/>
<dbReference type="VEuPathDB" id="FungiDB:QG37_06505"/>
<evidence type="ECO:0000313" key="4">
    <source>
        <dbReference type="Proteomes" id="UP000037122"/>
    </source>
</evidence>
<dbReference type="Gene3D" id="1.20.1280.50">
    <property type="match status" value="1"/>
</dbReference>
<dbReference type="CDD" id="cd09917">
    <property type="entry name" value="F-box_SF"/>
    <property type="match status" value="1"/>
</dbReference>
<evidence type="ECO:0000256" key="1">
    <source>
        <dbReference type="SAM" id="MobiDB-lite"/>
    </source>
</evidence>
<dbReference type="VEuPathDB" id="FungiDB:CJJ09_003767"/>
<dbReference type="AlphaFoldDB" id="A0A0L0NSX0"/>
<dbReference type="Pfam" id="PF12937">
    <property type="entry name" value="F-box-like"/>
    <property type="match status" value="1"/>
</dbReference>
<proteinExistence type="predicted"/>
<accession>A0A0L0NSX0</accession>
<dbReference type="Proteomes" id="UP000037122">
    <property type="component" value="Unassembled WGS sequence"/>
</dbReference>
<feature type="compositionally biased region" description="Basic residues" evidence="1">
    <location>
        <begin position="1"/>
        <end position="13"/>
    </location>
</feature>
<dbReference type="PROSITE" id="PS50181">
    <property type="entry name" value="FBOX"/>
    <property type="match status" value="1"/>
</dbReference>
<dbReference type="InterPro" id="IPR001810">
    <property type="entry name" value="F-box_dom"/>
</dbReference>
<dbReference type="VEuPathDB" id="FungiDB:CJI96_0003672"/>